<dbReference type="EMBL" id="LNIX01000021">
    <property type="protein sequence ID" value="OXA43871.1"/>
    <property type="molecule type" value="Genomic_DNA"/>
</dbReference>
<dbReference type="OrthoDB" id="6418377at2759"/>
<keyword evidence="7" id="KW-1185">Reference proteome</keyword>
<evidence type="ECO:0000256" key="1">
    <source>
        <dbReference type="ARBA" id="ARBA00001970"/>
    </source>
</evidence>
<evidence type="ECO:0000259" key="5">
    <source>
        <dbReference type="PROSITE" id="PS50836"/>
    </source>
</evidence>
<dbReference type="AlphaFoldDB" id="A0A226DGY9"/>
<dbReference type="InterPro" id="IPR002861">
    <property type="entry name" value="Reeler_dom"/>
</dbReference>
<sequence length="426" mass="48469">MTRLQPGFYLSVLITLLFLVQTVFGILRYSDLSCSDFVPRNVDSGNDNGQDYAQYYGSSRFGEGGSWASRYRIRNRYGKKLVQKKRSIGGLGEGYSNEPPYKISVTGRRYRRNSDLLVRIEGGDFDGLMVQSRVVAGDDVLRGGVGLIGQFRYLPYLFEYSPCFNLPFATVIDKGRPVKLGNVSFIWTAPDAEAGDIRFIASVLRGIHYWIIVSNVLSFNPFPISTYACGSSMACFRVCPYGAYPCTAAEALLIFSYGVDFRDKSEITFTLGGRLHHNRTYIAVAFGDDLSKLVQADMTVCYLERGRARMEHLLIENLQLPPYQHNEVIDLDDFDVDGKMLWCKFRRPINPSTIINPRTSLYHFYFSGNIDYQYQRFVLPSRDRIYHSAFKRNFSHAFNEIVSGARVLSSEILSFFACFVLVKLMD</sequence>
<evidence type="ECO:0000256" key="3">
    <source>
        <dbReference type="ARBA" id="ARBA00023004"/>
    </source>
</evidence>
<evidence type="ECO:0000313" key="7">
    <source>
        <dbReference type="Proteomes" id="UP000198287"/>
    </source>
</evidence>
<dbReference type="Pfam" id="PF03351">
    <property type="entry name" value="DOMON"/>
    <property type="match status" value="1"/>
</dbReference>
<comment type="subcellular location">
    <subcellularLocation>
        <location evidence="2">Membrane</location>
        <topology evidence="2">Multi-pass membrane protein</topology>
    </subcellularLocation>
</comment>
<evidence type="ECO:0000256" key="4">
    <source>
        <dbReference type="SAM" id="SignalP"/>
    </source>
</evidence>
<feature type="signal peptide" evidence="4">
    <location>
        <begin position="1"/>
        <end position="25"/>
    </location>
</feature>
<proteinExistence type="predicted"/>
<dbReference type="Pfam" id="PF02014">
    <property type="entry name" value="Reeler"/>
    <property type="match status" value="1"/>
</dbReference>
<feature type="domain" description="DOMON" evidence="5">
    <location>
        <begin position="251"/>
        <end position="368"/>
    </location>
</feature>
<dbReference type="Proteomes" id="UP000198287">
    <property type="component" value="Unassembled WGS sequence"/>
</dbReference>
<dbReference type="GO" id="GO:0016020">
    <property type="term" value="C:membrane"/>
    <property type="evidence" value="ECO:0007669"/>
    <property type="project" value="UniProtKB-SubCell"/>
</dbReference>
<keyword evidence="3" id="KW-0408">Iron</keyword>
<name>A0A226DGY9_FOLCA</name>
<comment type="cofactor">
    <cofactor evidence="1">
        <name>heme b</name>
        <dbReference type="ChEBI" id="CHEBI:60344"/>
    </cofactor>
</comment>
<protein>
    <submittedName>
        <fullName evidence="6">Ferric-chelate reductase 1</fullName>
    </submittedName>
</protein>
<dbReference type="InterPro" id="IPR005018">
    <property type="entry name" value="DOMON_domain"/>
</dbReference>
<reference evidence="6 7" key="1">
    <citation type="submission" date="2015-12" db="EMBL/GenBank/DDBJ databases">
        <title>The genome of Folsomia candida.</title>
        <authorList>
            <person name="Faddeeva A."/>
            <person name="Derks M.F."/>
            <person name="Anvar Y."/>
            <person name="Smit S."/>
            <person name="Van Straalen N."/>
            <person name="Roelofs D."/>
        </authorList>
    </citation>
    <scope>NUCLEOTIDE SEQUENCE [LARGE SCALE GENOMIC DNA]</scope>
    <source>
        <strain evidence="6 7">VU population</strain>
        <tissue evidence="6">Whole body</tissue>
    </source>
</reference>
<dbReference type="Gene3D" id="2.60.40.4060">
    <property type="entry name" value="Reeler domain"/>
    <property type="match status" value="1"/>
</dbReference>
<evidence type="ECO:0000313" key="6">
    <source>
        <dbReference type="EMBL" id="OXA43871.1"/>
    </source>
</evidence>
<dbReference type="PROSITE" id="PS50836">
    <property type="entry name" value="DOMON"/>
    <property type="match status" value="1"/>
</dbReference>
<feature type="chain" id="PRO_5012827390" evidence="4">
    <location>
        <begin position="26"/>
        <end position="426"/>
    </location>
</feature>
<keyword evidence="4" id="KW-0732">Signal</keyword>
<dbReference type="InterPro" id="IPR042307">
    <property type="entry name" value="Reeler_sf"/>
</dbReference>
<organism evidence="6 7">
    <name type="scientific">Folsomia candida</name>
    <name type="common">Springtail</name>
    <dbReference type="NCBI Taxonomy" id="158441"/>
    <lineage>
        <taxon>Eukaryota</taxon>
        <taxon>Metazoa</taxon>
        <taxon>Ecdysozoa</taxon>
        <taxon>Arthropoda</taxon>
        <taxon>Hexapoda</taxon>
        <taxon>Collembola</taxon>
        <taxon>Entomobryomorpha</taxon>
        <taxon>Isotomoidea</taxon>
        <taxon>Isotomidae</taxon>
        <taxon>Proisotominae</taxon>
        <taxon>Folsomia</taxon>
    </lineage>
</organism>
<accession>A0A226DGY9</accession>
<gene>
    <name evidence="6" type="ORF">Fcan01_21660</name>
</gene>
<comment type="caution">
    <text evidence="6">The sequence shown here is derived from an EMBL/GenBank/DDBJ whole genome shotgun (WGS) entry which is preliminary data.</text>
</comment>
<evidence type="ECO:0000256" key="2">
    <source>
        <dbReference type="ARBA" id="ARBA00004141"/>
    </source>
</evidence>